<evidence type="ECO:0000256" key="10">
    <source>
        <dbReference type="RuleBase" id="RU000688"/>
    </source>
</evidence>
<keyword evidence="3 10" id="KW-0812">Transmembrane</keyword>
<feature type="transmembrane region" description="Helical" evidence="11">
    <location>
        <begin position="32"/>
        <end position="56"/>
    </location>
</feature>
<dbReference type="Proteomes" id="UP000095283">
    <property type="component" value="Unplaced"/>
</dbReference>
<dbReference type="PRINTS" id="PR00237">
    <property type="entry name" value="GPCRRHODOPSN"/>
</dbReference>
<dbReference type="WBParaSite" id="Hba_20648">
    <property type="protein sequence ID" value="Hba_20648"/>
    <property type="gene ID" value="Hba_20648"/>
</dbReference>
<dbReference type="PANTHER" id="PTHR24248">
    <property type="entry name" value="ADRENERGIC RECEPTOR-RELATED G-PROTEIN COUPLED RECEPTOR"/>
    <property type="match status" value="1"/>
</dbReference>
<feature type="domain" description="G-protein coupled receptors family 1 profile" evidence="12">
    <location>
        <begin position="48"/>
        <end position="246"/>
    </location>
</feature>
<evidence type="ECO:0000256" key="7">
    <source>
        <dbReference type="ARBA" id="ARBA00023157"/>
    </source>
</evidence>
<dbReference type="GO" id="GO:0004993">
    <property type="term" value="F:G protein-coupled serotonin receptor activity"/>
    <property type="evidence" value="ECO:0007669"/>
    <property type="project" value="UniProtKB-ARBA"/>
</dbReference>
<evidence type="ECO:0000256" key="5">
    <source>
        <dbReference type="ARBA" id="ARBA00023040"/>
    </source>
</evidence>
<evidence type="ECO:0000256" key="1">
    <source>
        <dbReference type="ARBA" id="ARBA00004651"/>
    </source>
</evidence>
<keyword evidence="7" id="KW-1015">Disulfide bond</keyword>
<dbReference type="GO" id="GO:0005886">
    <property type="term" value="C:plasma membrane"/>
    <property type="evidence" value="ECO:0007669"/>
    <property type="project" value="UniProtKB-SubCell"/>
</dbReference>
<proteinExistence type="inferred from homology"/>
<evidence type="ECO:0000256" key="2">
    <source>
        <dbReference type="ARBA" id="ARBA00022475"/>
    </source>
</evidence>
<dbReference type="AlphaFoldDB" id="A0A1I7XSD2"/>
<dbReference type="GO" id="GO:0071880">
    <property type="term" value="P:adenylate cyclase-activating adrenergic receptor signaling pathway"/>
    <property type="evidence" value="ECO:0007669"/>
    <property type="project" value="TreeGrafter"/>
</dbReference>
<evidence type="ECO:0000256" key="11">
    <source>
        <dbReference type="SAM" id="Phobius"/>
    </source>
</evidence>
<comment type="similarity">
    <text evidence="10">Belongs to the G-protein coupled receptor 1 family.</text>
</comment>
<reference evidence="14" key="1">
    <citation type="submission" date="2016-11" db="UniProtKB">
        <authorList>
            <consortium name="WormBaseParasite"/>
        </authorList>
    </citation>
    <scope>IDENTIFICATION</scope>
</reference>
<evidence type="ECO:0000256" key="3">
    <source>
        <dbReference type="ARBA" id="ARBA00022692"/>
    </source>
</evidence>
<keyword evidence="9 10" id="KW-0807">Transducer</keyword>
<evidence type="ECO:0000256" key="8">
    <source>
        <dbReference type="ARBA" id="ARBA00023170"/>
    </source>
</evidence>
<sequence length="246" mass="27326">MLTDNVSSATVSWLMTASATSSSPQRPLLETVTIAAVLVLLILACVIGNVFVILAIVWDRDLRGRPQYYLIFSLAVADLIVGLIVTPLGAWSTVTGAWRLGVTLCDLWISVDVLVCTASILHLVAIALDRYWSITDICYVQNRTPKRITLMLAVIWMTSLLISLAPFAGWKDDGFEDRVQKQHVCLISQRISYQITAVTDVGYAHFGRRNYIMKLFNAAHIIRRDNIIALELGVFTLRFTGIATIV</sequence>
<protein>
    <submittedName>
        <fullName evidence="14">G_PROTEIN_RECEP_F1_2 domain-containing protein</fullName>
    </submittedName>
</protein>
<evidence type="ECO:0000313" key="14">
    <source>
        <dbReference type="WBParaSite" id="Hba_20648"/>
    </source>
</evidence>
<feature type="transmembrane region" description="Helical" evidence="11">
    <location>
        <begin position="68"/>
        <end position="88"/>
    </location>
</feature>
<evidence type="ECO:0000256" key="9">
    <source>
        <dbReference type="ARBA" id="ARBA00023224"/>
    </source>
</evidence>
<dbReference type="GO" id="GO:0043410">
    <property type="term" value="P:positive regulation of MAPK cascade"/>
    <property type="evidence" value="ECO:0007669"/>
    <property type="project" value="TreeGrafter"/>
</dbReference>
<name>A0A1I7XSD2_HETBA</name>
<dbReference type="Pfam" id="PF00001">
    <property type="entry name" value="7tm_1"/>
    <property type="match status" value="1"/>
</dbReference>
<keyword evidence="2" id="KW-1003">Cell membrane</keyword>
<evidence type="ECO:0000313" key="13">
    <source>
        <dbReference type="Proteomes" id="UP000095283"/>
    </source>
</evidence>
<keyword evidence="6 11" id="KW-0472">Membrane</keyword>
<accession>A0A1I7XSD2</accession>
<feature type="transmembrane region" description="Helical" evidence="11">
    <location>
        <begin position="108"/>
        <end position="128"/>
    </location>
</feature>
<dbReference type="PROSITE" id="PS50262">
    <property type="entry name" value="G_PROTEIN_RECEP_F1_2"/>
    <property type="match status" value="1"/>
</dbReference>
<keyword evidence="5 10" id="KW-0297">G-protein coupled receptor</keyword>
<organism evidence="13 14">
    <name type="scientific">Heterorhabditis bacteriophora</name>
    <name type="common">Entomopathogenic nematode worm</name>
    <dbReference type="NCBI Taxonomy" id="37862"/>
    <lineage>
        <taxon>Eukaryota</taxon>
        <taxon>Metazoa</taxon>
        <taxon>Ecdysozoa</taxon>
        <taxon>Nematoda</taxon>
        <taxon>Chromadorea</taxon>
        <taxon>Rhabditida</taxon>
        <taxon>Rhabditina</taxon>
        <taxon>Rhabditomorpha</taxon>
        <taxon>Strongyloidea</taxon>
        <taxon>Heterorhabditidae</taxon>
        <taxon>Heterorhabditis</taxon>
    </lineage>
</organism>
<dbReference type="InterPro" id="IPR000276">
    <property type="entry name" value="GPCR_Rhodpsn"/>
</dbReference>
<evidence type="ECO:0000256" key="4">
    <source>
        <dbReference type="ARBA" id="ARBA00022989"/>
    </source>
</evidence>
<dbReference type="Gene3D" id="1.20.1070.10">
    <property type="entry name" value="Rhodopsin 7-helix transmembrane proteins"/>
    <property type="match status" value="1"/>
</dbReference>
<dbReference type="PROSITE" id="PS00237">
    <property type="entry name" value="G_PROTEIN_RECEP_F1_1"/>
    <property type="match status" value="1"/>
</dbReference>
<keyword evidence="8 10" id="KW-0675">Receptor</keyword>
<dbReference type="InterPro" id="IPR017452">
    <property type="entry name" value="GPCR_Rhodpsn_7TM"/>
</dbReference>
<dbReference type="SUPFAM" id="SSF81321">
    <property type="entry name" value="Family A G protein-coupled receptor-like"/>
    <property type="match status" value="1"/>
</dbReference>
<dbReference type="PANTHER" id="PTHR24248:SF199">
    <property type="entry name" value="IP13425P-RELATED"/>
    <property type="match status" value="1"/>
</dbReference>
<evidence type="ECO:0000256" key="6">
    <source>
        <dbReference type="ARBA" id="ARBA00023136"/>
    </source>
</evidence>
<comment type="subcellular location">
    <subcellularLocation>
        <location evidence="1">Cell membrane</location>
        <topology evidence="1">Multi-pass membrane protein</topology>
    </subcellularLocation>
</comment>
<feature type="transmembrane region" description="Helical" evidence="11">
    <location>
        <begin position="148"/>
        <end position="170"/>
    </location>
</feature>
<keyword evidence="13" id="KW-1185">Reference proteome</keyword>
<evidence type="ECO:0000259" key="12">
    <source>
        <dbReference type="PROSITE" id="PS50262"/>
    </source>
</evidence>
<keyword evidence="4 11" id="KW-1133">Transmembrane helix</keyword>